<dbReference type="AlphaFoldDB" id="D3LV94"/>
<name>D3LV94_9FIRM</name>
<evidence type="ECO:0000313" key="4">
    <source>
        <dbReference type="Proteomes" id="UP000004018"/>
    </source>
</evidence>
<dbReference type="Proteomes" id="UP000004018">
    <property type="component" value="Unassembled WGS sequence"/>
</dbReference>
<organism evidence="1 3">
    <name type="scientific">Megasphaera lornae</name>
    <dbReference type="NCBI Taxonomy" id="1000568"/>
    <lineage>
        <taxon>Bacteria</taxon>
        <taxon>Bacillati</taxon>
        <taxon>Bacillota</taxon>
        <taxon>Negativicutes</taxon>
        <taxon>Veillonellales</taxon>
        <taxon>Veillonellaceae</taxon>
        <taxon>Megasphaera</taxon>
    </lineage>
</organism>
<accession>D3LV94</accession>
<evidence type="ECO:0000313" key="1">
    <source>
        <dbReference type="EMBL" id="EFD93821.1"/>
    </source>
</evidence>
<dbReference type="STRING" id="699218.HMPREF0889_0215"/>
<comment type="caution">
    <text evidence="1">The sequence shown here is derived from an EMBL/GenBank/DDBJ whole genome shotgun (WGS) entry which is preliminary data.</text>
</comment>
<reference evidence="1" key="2">
    <citation type="submission" date="2009-12" db="EMBL/GenBank/DDBJ databases">
        <authorList>
            <person name="Madupu R."/>
            <person name="Durkin A.S."/>
            <person name="Torralba M."/>
            <person name="Methe B."/>
            <person name="Sutton G.G."/>
            <person name="Strausberg R.L."/>
            <person name="Nelson K.E."/>
        </authorList>
    </citation>
    <scope>NUCLEOTIDE SEQUENCE</scope>
    <source>
        <strain evidence="1">28L</strain>
    </source>
</reference>
<dbReference type="EMBL" id="AFIJ01000020">
    <property type="protein sequence ID" value="EGL40934.1"/>
    <property type="molecule type" value="Genomic_DNA"/>
</dbReference>
<keyword evidence="4" id="KW-1185">Reference proteome</keyword>
<evidence type="ECO:0000313" key="3">
    <source>
        <dbReference type="Proteomes" id="UP000003242"/>
    </source>
</evidence>
<sequence length="55" mass="6604">MFFFSLFYVKSIGNTFMVWYNSRNITQKHVHTVGPYHGTGPYEQGEYVKKYDLYL</sequence>
<proteinExistence type="predicted"/>
<reference evidence="2 4" key="3">
    <citation type="submission" date="2011-04" db="EMBL/GenBank/DDBJ databases">
        <authorList>
            <person name="Harkins D.M."/>
            <person name="Madupu R."/>
            <person name="Durkin A.S."/>
            <person name="Torralba M."/>
            <person name="Methe B."/>
            <person name="Sutton G.G."/>
            <person name="Nelson K.E."/>
        </authorList>
    </citation>
    <scope>NUCLEOTIDE SEQUENCE [LARGE SCALE GENOMIC DNA]</scope>
    <source>
        <strain evidence="2 4">UPII 199-6</strain>
    </source>
</reference>
<protein>
    <submittedName>
        <fullName evidence="1">Uncharacterized protein</fullName>
    </submittedName>
</protein>
<evidence type="ECO:0000313" key="2">
    <source>
        <dbReference type="EMBL" id="EGL40934.1"/>
    </source>
</evidence>
<reference evidence="3" key="1">
    <citation type="submission" date="2009-12" db="EMBL/GenBank/DDBJ databases">
        <title>Sequence of Clostridiales genomosp. BVAB3 str. UPII9-5.</title>
        <authorList>
            <person name="Madupu R."/>
            <person name="Durkin A.S."/>
            <person name="Torralba M."/>
            <person name="Methe B."/>
            <person name="Sutton G.G."/>
            <person name="Strausberg R.L."/>
            <person name="Nelson K.E."/>
        </authorList>
    </citation>
    <scope>NUCLEOTIDE SEQUENCE [LARGE SCALE GENOMIC DNA]</scope>
    <source>
        <strain evidence="3">28L</strain>
    </source>
</reference>
<dbReference type="Proteomes" id="UP000003242">
    <property type="component" value="Unassembled WGS sequence"/>
</dbReference>
<dbReference type="EMBL" id="ADGP01000020">
    <property type="protein sequence ID" value="EFD93821.1"/>
    <property type="molecule type" value="Genomic_DNA"/>
</dbReference>
<gene>
    <name evidence="1" type="ORF">HMPREF0889_0215</name>
    <name evidence="2" type="ORF">HMPREF1039_1107</name>
</gene>